<feature type="compositionally biased region" description="Basic residues" evidence="1">
    <location>
        <begin position="1"/>
        <end position="10"/>
    </location>
</feature>
<dbReference type="EMBL" id="JAJSOF020000027">
    <property type="protein sequence ID" value="KAJ4433882.1"/>
    <property type="molecule type" value="Genomic_DNA"/>
</dbReference>
<protein>
    <submittedName>
        <fullName evidence="2">Uncharacterized protein</fullName>
    </submittedName>
</protein>
<evidence type="ECO:0000256" key="1">
    <source>
        <dbReference type="SAM" id="MobiDB-lite"/>
    </source>
</evidence>
<evidence type="ECO:0000313" key="3">
    <source>
        <dbReference type="Proteomes" id="UP001148838"/>
    </source>
</evidence>
<gene>
    <name evidence="2" type="ORF">ANN_16195</name>
</gene>
<feature type="compositionally biased region" description="Basic and acidic residues" evidence="1">
    <location>
        <begin position="41"/>
        <end position="59"/>
    </location>
</feature>
<keyword evidence="3" id="KW-1185">Reference proteome</keyword>
<organism evidence="2 3">
    <name type="scientific">Periplaneta americana</name>
    <name type="common">American cockroach</name>
    <name type="synonym">Blatta americana</name>
    <dbReference type="NCBI Taxonomy" id="6978"/>
    <lineage>
        <taxon>Eukaryota</taxon>
        <taxon>Metazoa</taxon>
        <taxon>Ecdysozoa</taxon>
        <taxon>Arthropoda</taxon>
        <taxon>Hexapoda</taxon>
        <taxon>Insecta</taxon>
        <taxon>Pterygota</taxon>
        <taxon>Neoptera</taxon>
        <taxon>Polyneoptera</taxon>
        <taxon>Dictyoptera</taxon>
        <taxon>Blattodea</taxon>
        <taxon>Blattoidea</taxon>
        <taxon>Blattidae</taxon>
        <taxon>Blattinae</taxon>
        <taxon>Periplaneta</taxon>
    </lineage>
</organism>
<name>A0ABQ8SJP0_PERAM</name>
<sequence length="238" mass="27417">MVATSSRKKVLASTLREGAAAVQSAEDFSAKERKFRRQKGLRQESTRHDRREQDGVRERMKEQKNILRVQFKVCHGAYSESHRETFLSQDFGNHGPDSVMSRVPQRLAERKAPKNVAKSFNLTDATTTLHHNHCSSFPTAQRAPEQNRYHTVARFLVTLAATGRFCKIVQYYPVHGHSFLPCDRDFDVIKRKLRREDRVYLPIDYTKLIAESSSLGNFSHLLGFELHYQLQSLVTTIL</sequence>
<evidence type="ECO:0000313" key="2">
    <source>
        <dbReference type="EMBL" id="KAJ4433882.1"/>
    </source>
</evidence>
<feature type="region of interest" description="Disordered" evidence="1">
    <location>
        <begin position="1"/>
        <end position="59"/>
    </location>
</feature>
<dbReference type="Proteomes" id="UP001148838">
    <property type="component" value="Unassembled WGS sequence"/>
</dbReference>
<proteinExistence type="predicted"/>
<accession>A0ABQ8SJP0</accession>
<comment type="caution">
    <text evidence="2">The sequence shown here is derived from an EMBL/GenBank/DDBJ whole genome shotgun (WGS) entry which is preliminary data.</text>
</comment>
<reference evidence="2 3" key="1">
    <citation type="journal article" date="2022" name="Allergy">
        <title>Genome assembly and annotation of Periplaneta americana reveal a comprehensive cockroach allergen profile.</title>
        <authorList>
            <person name="Wang L."/>
            <person name="Xiong Q."/>
            <person name="Saelim N."/>
            <person name="Wang L."/>
            <person name="Nong W."/>
            <person name="Wan A.T."/>
            <person name="Shi M."/>
            <person name="Liu X."/>
            <person name="Cao Q."/>
            <person name="Hui J.H.L."/>
            <person name="Sookrung N."/>
            <person name="Leung T.F."/>
            <person name="Tungtrongchitr A."/>
            <person name="Tsui S.K.W."/>
        </authorList>
    </citation>
    <scope>NUCLEOTIDE SEQUENCE [LARGE SCALE GENOMIC DNA]</scope>
    <source>
        <strain evidence="2">PWHHKU_190912</strain>
    </source>
</reference>